<dbReference type="EMBL" id="FNON01000004">
    <property type="protein sequence ID" value="SDY06451.1"/>
    <property type="molecule type" value="Genomic_DNA"/>
</dbReference>
<protein>
    <recommendedName>
        <fullName evidence="1">YdhG-like domain-containing protein</fullName>
    </recommendedName>
</protein>
<reference evidence="2 3" key="1">
    <citation type="submission" date="2016-10" db="EMBL/GenBank/DDBJ databases">
        <authorList>
            <person name="de Groot N.N."/>
        </authorList>
    </citation>
    <scope>NUCLEOTIDE SEQUENCE [LARGE SCALE GENOMIC DNA]</scope>
    <source>
        <strain evidence="2 3">CPCC 202699</strain>
    </source>
</reference>
<name>A0A1H3GT52_9PSEU</name>
<keyword evidence="3" id="KW-1185">Reference proteome</keyword>
<feature type="domain" description="YdhG-like" evidence="1">
    <location>
        <begin position="20"/>
        <end position="115"/>
    </location>
</feature>
<evidence type="ECO:0000313" key="2">
    <source>
        <dbReference type="EMBL" id="SDY06451.1"/>
    </source>
</evidence>
<organism evidence="2 3">
    <name type="scientific">Amycolatopsis xylanica</name>
    <dbReference type="NCBI Taxonomy" id="589385"/>
    <lineage>
        <taxon>Bacteria</taxon>
        <taxon>Bacillati</taxon>
        <taxon>Actinomycetota</taxon>
        <taxon>Actinomycetes</taxon>
        <taxon>Pseudonocardiales</taxon>
        <taxon>Pseudonocardiaceae</taxon>
        <taxon>Amycolatopsis</taxon>
    </lineage>
</organism>
<dbReference type="STRING" id="589385.SAMN05421504_104393"/>
<dbReference type="SUPFAM" id="SSF159888">
    <property type="entry name" value="YdhG-like"/>
    <property type="match status" value="1"/>
</dbReference>
<dbReference type="AlphaFoldDB" id="A0A1H3GT52"/>
<dbReference type="Proteomes" id="UP000199515">
    <property type="component" value="Unassembled WGS sequence"/>
</dbReference>
<gene>
    <name evidence="2" type="ORF">SAMN05421504_104393</name>
</gene>
<proteinExistence type="predicted"/>
<dbReference type="Pfam" id="PF08818">
    <property type="entry name" value="DUF1801"/>
    <property type="match status" value="1"/>
</dbReference>
<dbReference type="RefSeq" id="WP_091291232.1">
    <property type="nucleotide sequence ID" value="NZ_FNON01000004.1"/>
</dbReference>
<dbReference type="InterPro" id="IPR014922">
    <property type="entry name" value="YdhG-like"/>
</dbReference>
<accession>A0A1H3GT52</accession>
<sequence length="133" mass="14990">MSYVTDSRVDDYIGKLPEWQQEICHEVRDLVHAADPEVEETIKRTVQPYFVLQGNVCALLAAKTHVNVFLYDGAIVPDPEGIITAGHDNKTARTVSFREGEPINKPALLAMFRQIIANNRAGGWRKLKRDSRS</sequence>
<dbReference type="OrthoDB" id="9811812at2"/>
<dbReference type="Gene3D" id="3.90.1150.200">
    <property type="match status" value="1"/>
</dbReference>
<evidence type="ECO:0000259" key="1">
    <source>
        <dbReference type="Pfam" id="PF08818"/>
    </source>
</evidence>
<evidence type="ECO:0000313" key="3">
    <source>
        <dbReference type="Proteomes" id="UP000199515"/>
    </source>
</evidence>